<keyword evidence="2 5" id="KW-0560">Oxidoreductase</keyword>
<dbReference type="InterPro" id="IPR020904">
    <property type="entry name" value="Sc_DH/Rdtase_CS"/>
</dbReference>
<evidence type="ECO:0000313" key="5">
    <source>
        <dbReference type="EMBL" id="MBB3889523.1"/>
    </source>
</evidence>
<sequence length="273" mass="28581">MRDFEGRTGVVTGAAGGMGAAAVRLFAERGARVVALDRRLEDLNGLAEAWRGEGLAVEIAGYDQGDPDSIAAVFEQVDGVAGGRLDFCFANAGYGRYRPVLEIEAKEWKRHTAINLDGTFLVAQAAARRMRQGGGAIVLNASSGAVFPTDLLSAYCASKAGLVMLAKILASELGAYGIRVNAVLPGVIETPMTESLLSEPGVPETLAKATPLGRAGRPEEVAQAAAFLCSPASGYVTGTSLLVDGGQTLHGFPRWFSTDHRDPAAPWTPHVDV</sequence>
<evidence type="ECO:0000313" key="6">
    <source>
        <dbReference type="Proteomes" id="UP000530564"/>
    </source>
</evidence>
<dbReference type="EMBL" id="JACIDK010000001">
    <property type="protein sequence ID" value="MBB3889523.1"/>
    <property type="molecule type" value="Genomic_DNA"/>
</dbReference>
<name>A0A839ZVU7_9CAUL</name>
<dbReference type="PRINTS" id="PR00081">
    <property type="entry name" value="GDHRDH"/>
</dbReference>
<dbReference type="InterPro" id="IPR036291">
    <property type="entry name" value="NAD(P)-bd_dom_sf"/>
</dbReference>
<comment type="caution">
    <text evidence="5">The sequence shown here is derived from an EMBL/GenBank/DDBJ whole genome shotgun (WGS) entry which is preliminary data.</text>
</comment>
<dbReference type="RefSeq" id="WP_183769532.1">
    <property type="nucleotide sequence ID" value="NZ_JACIDK010000001.1"/>
</dbReference>
<proteinExistence type="inferred from homology"/>
<dbReference type="FunFam" id="3.40.50.720:FF:000084">
    <property type="entry name" value="Short-chain dehydrogenase reductase"/>
    <property type="match status" value="1"/>
</dbReference>
<dbReference type="Pfam" id="PF13561">
    <property type="entry name" value="adh_short_C2"/>
    <property type="match status" value="1"/>
</dbReference>
<reference evidence="5 6" key="1">
    <citation type="submission" date="2020-08" db="EMBL/GenBank/DDBJ databases">
        <title>Genomic Encyclopedia of Type Strains, Phase IV (KMG-IV): sequencing the most valuable type-strain genomes for metagenomic binning, comparative biology and taxonomic classification.</title>
        <authorList>
            <person name="Goeker M."/>
        </authorList>
    </citation>
    <scope>NUCLEOTIDE SEQUENCE [LARGE SCALE GENOMIC DNA]</scope>
    <source>
        <strain evidence="5 6">DSM 21793</strain>
    </source>
</reference>
<keyword evidence="6" id="KW-1185">Reference proteome</keyword>
<evidence type="ECO:0000256" key="3">
    <source>
        <dbReference type="ARBA" id="ARBA00066641"/>
    </source>
</evidence>
<dbReference type="PANTHER" id="PTHR24321:SF8">
    <property type="entry name" value="ESTRADIOL 17-BETA-DEHYDROGENASE 8-RELATED"/>
    <property type="match status" value="1"/>
</dbReference>
<dbReference type="PANTHER" id="PTHR24321">
    <property type="entry name" value="DEHYDROGENASES, SHORT CHAIN"/>
    <property type="match status" value="1"/>
</dbReference>
<dbReference type="SUPFAM" id="SSF51735">
    <property type="entry name" value="NAD(P)-binding Rossmann-fold domains"/>
    <property type="match status" value="1"/>
</dbReference>
<dbReference type="GO" id="GO:0047838">
    <property type="term" value="F:D-xylose 1-dehydrogenase (NAD+) activity"/>
    <property type="evidence" value="ECO:0007669"/>
    <property type="project" value="UniProtKB-EC"/>
</dbReference>
<dbReference type="PROSITE" id="PS00061">
    <property type="entry name" value="ADH_SHORT"/>
    <property type="match status" value="1"/>
</dbReference>
<dbReference type="AlphaFoldDB" id="A0A839ZVU7"/>
<dbReference type="CDD" id="cd05233">
    <property type="entry name" value="SDR_c"/>
    <property type="match status" value="1"/>
</dbReference>
<evidence type="ECO:0000256" key="1">
    <source>
        <dbReference type="ARBA" id="ARBA00006484"/>
    </source>
</evidence>
<dbReference type="EC" id="1.1.1.175" evidence="3"/>
<organism evidence="5 6">
    <name type="scientific">Phenylobacterium haematophilum</name>
    <dbReference type="NCBI Taxonomy" id="98513"/>
    <lineage>
        <taxon>Bacteria</taxon>
        <taxon>Pseudomonadati</taxon>
        <taxon>Pseudomonadota</taxon>
        <taxon>Alphaproteobacteria</taxon>
        <taxon>Caulobacterales</taxon>
        <taxon>Caulobacteraceae</taxon>
        <taxon>Phenylobacterium</taxon>
    </lineage>
</organism>
<dbReference type="Gene3D" id="3.40.50.720">
    <property type="entry name" value="NAD(P)-binding Rossmann-like Domain"/>
    <property type="match status" value="1"/>
</dbReference>
<accession>A0A839ZVU7</accession>
<dbReference type="InterPro" id="IPR002347">
    <property type="entry name" value="SDR_fam"/>
</dbReference>
<dbReference type="Proteomes" id="UP000530564">
    <property type="component" value="Unassembled WGS sequence"/>
</dbReference>
<evidence type="ECO:0000256" key="2">
    <source>
        <dbReference type="ARBA" id="ARBA00023002"/>
    </source>
</evidence>
<evidence type="ECO:0000256" key="4">
    <source>
        <dbReference type="ARBA" id="ARBA00069939"/>
    </source>
</evidence>
<comment type="similarity">
    <text evidence="1">Belongs to the short-chain dehydrogenases/reductases (SDR) family.</text>
</comment>
<gene>
    <name evidence="5" type="ORF">GGQ61_000220</name>
</gene>
<protein>
    <recommendedName>
        <fullName evidence="4">D-xylose 1-dehydrogenase</fullName>
        <ecNumber evidence="3">1.1.1.175</ecNumber>
    </recommendedName>
</protein>